<keyword evidence="2" id="KW-1185">Reference proteome</keyword>
<name>A0ABN1Q5S2_9ACTN</name>
<dbReference type="EMBL" id="BAAAHH010000001">
    <property type="protein sequence ID" value="GAA0937525.1"/>
    <property type="molecule type" value="Genomic_DNA"/>
</dbReference>
<comment type="caution">
    <text evidence="1">The sequence shown here is derived from an EMBL/GenBank/DDBJ whole genome shotgun (WGS) entry which is preliminary data.</text>
</comment>
<dbReference type="Proteomes" id="UP001500665">
    <property type="component" value="Unassembled WGS sequence"/>
</dbReference>
<accession>A0ABN1Q5S2</accession>
<protein>
    <recommendedName>
        <fullName evidence="3">JAB domain-containing protein</fullName>
    </recommendedName>
</protein>
<sequence>MSDTYKIRIFESELETICDETHGFPDIETGGGLFGLFSHGASPVVMLATRPPDGTLRRAASMSLEPGASTLLERGLWHAFGIQSLGIWHSHHWIGLYEPSGGDLDRTRRYAEGHKRPKYTEILANFEGRRPTGRGGKQPREAPAVRLTPFHYTDATVPVRAGAEFEVIPGDSPIRAALTAFDVPPACAPMLVPGRTGLRRSYRLAASREAAFSLPAAAPEPPAAVAAPPVPDEEEPSTFFDEHILPLLSHIGEGFSVVTTDDSTAPGPVELVIQFDGGDAALFRLDAGWDGRHPVVRSAKIIMGERVKSTWRPRFTKRHDLRAALDWGMKQLRSEAR</sequence>
<reference evidence="1 2" key="1">
    <citation type="journal article" date="2019" name="Int. J. Syst. Evol. Microbiol.">
        <title>The Global Catalogue of Microorganisms (GCM) 10K type strain sequencing project: providing services to taxonomists for standard genome sequencing and annotation.</title>
        <authorList>
            <consortium name="The Broad Institute Genomics Platform"/>
            <consortium name="The Broad Institute Genome Sequencing Center for Infectious Disease"/>
            <person name="Wu L."/>
            <person name="Ma J."/>
        </authorList>
    </citation>
    <scope>NUCLEOTIDE SEQUENCE [LARGE SCALE GENOMIC DNA]</scope>
    <source>
        <strain evidence="1 2">JCM 10696</strain>
    </source>
</reference>
<gene>
    <name evidence="1" type="ORF">GCM10009550_04350</name>
</gene>
<organism evidence="1 2">
    <name type="scientific">Actinocorallia libanotica</name>
    <dbReference type="NCBI Taxonomy" id="46162"/>
    <lineage>
        <taxon>Bacteria</taxon>
        <taxon>Bacillati</taxon>
        <taxon>Actinomycetota</taxon>
        <taxon>Actinomycetes</taxon>
        <taxon>Streptosporangiales</taxon>
        <taxon>Thermomonosporaceae</taxon>
        <taxon>Actinocorallia</taxon>
    </lineage>
</organism>
<evidence type="ECO:0008006" key="3">
    <source>
        <dbReference type="Google" id="ProtNLM"/>
    </source>
</evidence>
<evidence type="ECO:0000313" key="1">
    <source>
        <dbReference type="EMBL" id="GAA0937525.1"/>
    </source>
</evidence>
<dbReference type="RefSeq" id="WP_344236070.1">
    <property type="nucleotide sequence ID" value="NZ_BAAAHH010000001.1"/>
</dbReference>
<evidence type="ECO:0000313" key="2">
    <source>
        <dbReference type="Proteomes" id="UP001500665"/>
    </source>
</evidence>
<proteinExistence type="predicted"/>